<organismHost>
    <name type="scientific">Capra hircus</name>
    <name type="common">Goat</name>
    <dbReference type="NCBI Taxonomy" id="9925"/>
</organismHost>
<dbReference type="Proteomes" id="UP000103309">
    <property type="component" value="Segment"/>
</dbReference>
<protein>
    <submittedName>
        <fullName evidence="2">PP137</fullName>
    </submittedName>
</protein>
<evidence type="ECO:0000313" key="2">
    <source>
        <dbReference type="EMBL" id="ADY76944.1"/>
    </source>
</evidence>
<proteinExistence type="predicted"/>
<dbReference type="EMBL" id="HM133903">
    <property type="protein sequence ID" value="ADY76944.1"/>
    <property type="molecule type" value="Genomic_DNA"/>
</dbReference>
<feature type="region of interest" description="Disordered" evidence="1">
    <location>
        <begin position="183"/>
        <end position="207"/>
    </location>
</feature>
<feature type="compositionally biased region" description="Basic residues" evidence="1">
    <location>
        <begin position="184"/>
        <end position="196"/>
    </location>
</feature>
<organismHost>
    <name type="scientific">Ovis aries</name>
    <name type="common">Sheep</name>
    <dbReference type="NCBI Taxonomy" id="9940"/>
</organismHost>
<reference evidence="2 3" key="1">
    <citation type="submission" date="2010-04" db="EMBL/GenBank/DDBJ databases">
        <title>Novel immune-modulators identified by a rapid, functional screen of the Parapox virus genome.</title>
        <authorList>
            <person name="McGuire M.J."/>
            <person name="Sykes K.F."/>
            <person name="Johnston S.A."/>
        </authorList>
    </citation>
    <scope>NUCLEOTIDE SEQUENCE [LARGE SCALE GENOMIC DNA]</scope>
    <source>
        <strain evidence="2">D1701</strain>
    </source>
</reference>
<organism evidence="2 3">
    <name type="scientific">Orf virus</name>
    <name type="common">ORFV</name>
    <dbReference type="NCBI Taxonomy" id="10258"/>
    <lineage>
        <taxon>Viruses</taxon>
        <taxon>Varidnaviria</taxon>
        <taxon>Bamfordvirae</taxon>
        <taxon>Nucleocytoviricota</taxon>
        <taxon>Pokkesviricetes</taxon>
        <taxon>Chitovirales</taxon>
        <taxon>Poxviridae</taxon>
        <taxon>Chordopoxvirinae</taxon>
        <taxon>Parapoxvirus</taxon>
        <taxon>Parapoxvirus orf</taxon>
    </lineage>
</organism>
<organismHost>
    <name type="scientific">Homo sapiens</name>
    <name type="common">Human</name>
    <dbReference type="NCBI Taxonomy" id="9606"/>
</organismHost>
<sequence>MARVASGRSTTGCTIYTSPEKSGVGQHGAAQVQQRVVRQEAQDGGHDLRRQGARAHEAGDLLGQRDAQPHHADLAEERRPVDGELGRALQEGVRHEERLRVVRRAQHVQQRRVRVAAHRAHARDLLLARADHGRVVRQRALRQHARALAAQRQLLHAQQRGLRASEHVAPLLGCDQRAREQLRRRPAREHGRRRAHVVAAQHLRDRA</sequence>
<evidence type="ECO:0000256" key="1">
    <source>
        <dbReference type="SAM" id="MobiDB-lite"/>
    </source>
</evidence>
<feature type="region of interest" description="Disordered" evidence="1">
    <location>
        <begin position="59"/>
        <end position="83"/>
    </location>
</feature>
<feature type="region of interest" description="Disordered" evidence="1">
    <location>
        <begin position="1"/>
        <end position="30"/>
    </location>
</feature>
<feature type="compositionally biased region" description="Basic and acidic residues" evidence="1">
    <location>
        <begin position="67"/>
        <end position="83"/>
    </location>
</feature>
<accession>F1AWU3</accession>
<name>F1AWU3_ORFV</name>
<feature type="compositionally biased region" description="Polar residues" evidence="1">
    <location>
        <begin position="7"/>
        <end position="20"/>
    </location>
</feature>
<evidence type="ECO:0000313" key="3">
    <source>
        <dbReference type="Proteomes" id="UP000103309"/>
    </source>
</evidence>